<evidence type="ECO:0000313" key="4">
    <source>
        <dbReference type="Proteomes" id="UP000443423"/>
    </source>
</evidence>
<dbReference type="Proteomes" id="UP000443423">
    <property type="component" value="Unassembled WGS sequence"/>
</dbReference>
<evidence type="ECO:0000313" key="3">
    <source>
        <dbReference type="EMBL" id="MRW97321.1"/>
    </source>
</evidence>
<dbReference type="RefSeq" id="WP_151112511.1">
    <property type="nucleotide sequence ID" value="NZ_WKJQ01000001.1"/>
</dbReference>
<proteinExistence type="predicted"/>
<dbReference type="SUPFAM" id="SSF52317">
    <property type="entry name" value="Class I glutamine amidotransferase-like"/>
    <property type="match status" value="1"/>
</dbReference>
<dbReference type="EMBL" id="WKJQ01000001">
    <property type="protein sequence ID" value="MRW97321.1"/>
    <property type="molecule type" value="Genomic_DNA"/>
</dbReference>
<dbReference type="InterPro" id="IPR025646">
    <property type="entry name" value="DUF4350"/>
</dbReference>
<dbReference type="InterPro" id="IPR029062">
    <property type="entry name" value="Class_I_gatase-like"/>
</dbReference>
<dbReference type="AlphaFoldDB" id="A0A6A8G8I5"/>
<dbReference type="OrthoDB" id="372296at2157"/>
<comment type="caution">
    <text evidence="3">The sequence shown here is derived from an EMBL/GenBank/DDBJ whole genome shotgun (WGS) entry which is preliminary data.</text>
</comment>
<protein>
    <submittedName>
        <fullName evidence="3">DUF4350 domain-containing protein</fullName>
    </submittedName>
</protein>
<evidence type="ECO:0000256" key="1">
    <source>
        <dbReference type="SAM" id="Phobius"/>
    </source>
</evidence>
<feature type="domain" description="DUF4350" evidence="2">
    <location>
        <begin position="38"/>
        <end position="242"/>
    </location>
</feature>
<dbReference type="Gene3D" id="3.40.50.880">
    <property type="match status" value="1"/>
</dbReference>
<feature type="transmembrane region" description="Helical" evidence="1">
    <location>
        <begin position="273"/>
        <end position="292"/>
    </location>
</feature>
<gene>
    <name evidence="3" type="ORF">GJR99_12155</name>
</gene>
<evidence type="ECO:0000259" key="2">
    <source>
        <dbReference type="Pfam" id="PF14258"/>
    </source>
</evidence>
<sequence>MGSLERRIRIAIAVFAAVVILAAGVGLSNSTASFSLSNSGWDGSSGVEAVANSVGTNVEIVTKTTQYDSTDASVAFVLSPNTEYTQSEIRTVRSFVAGGGTLVVAGDFSRQTNDLLRGLGSNARLDGALLRDEQHYYRSPNFTIATQVKNESVTSGVSQLTFNYGTTIQPNNATVLASSSNFSYLDRNGNGVLDDSEELGSRPVVTEEAIGNGRVIVVSDPSLFINAMVDQPDNRRFIRNLVTGSDSIVIDASHQETVPPLTAALIEIDESPLLTGIVGLLGIGVIGLLGRFELVRSLRNRFSESDQDEEDASLNSLSRAIAATHPEWERENVREVIAEVINEDE</sequence>
<keyword evidence="1" id="KW-1133">Transmembrane helix</keyword>
<name>A0A6A8G8I5_9EURY</name>
<keyword evidence="1" id="KW-0812">Transmembrane</keyword>
<organism evidence="3 4">
    <name type="scientific">Haloferax marinum</name>
    <dbReference type="NCBI Taxonomy" id="2666143"/>
    <lineage>
        <taxon>Archaea</taxon>
        <taxon>Methanobacteriati</taxon>
        <taxon>Methanobacteriota</taxon>
        <taxon>Stenosarchaea group</taxon>
        <taxon>Halobacteria</taxon>
        <taxon>Halobacteriales</taxon>
        <taxon>Haloferacaceae</taxon>
        <taxon>Haloferax</taxon>
    </lineage>
</organism>
<keyword evidence="1" id="KW-0472">Membrane</keyword>
<keyword evidence="4" id="KW-1185">Reference proteome</keyword>
<dbReference type="Pfam" id="PF14258">
    <property type="entry name" value="DUF4350"/>
    <property type="match status" value="1"/>
</dbReference>
<reference evidence="3 4" key="1">
    <citation type="submission" date="2019-11" db="EMBL/GenBank/DDBJ databases">
        <title>Whole genome sequence of Haloferax sp. MBLA0078.</title>
        <authorList>
            <person name="Seo M.-J."/>
            <person name="Cho E.-S."/>
        </authorList>
    </citation>
    <scope>NUCLEOTIDE SEQUENCE [LARGE SCALE GENOMIC DNA]</scope>
    <source>
        <strain evidence="3 4">MBLA0078</strain>
    </source>
</reference>
<accession>A0A6A8G8I5</accession>